<name>A0A9P6L5B8_9AGAM</name>
<dbReference type="Pfam" id="PF00009">
    <property type="entry name" value="GTP_EFTU"/>
    <property type="match status" value="1"/>
</dbReference>
<reference evidence="6" key="2">
    <citation type="submission" date="2020-11" db="EMBL/GenBank/DDBJ databases">
        <authorList>
            <consortium name="DOE Joint Genome Institute"/>
            <person name="Kuo A."/>
            <person name="Miyauchi S."/>
            <person name="Kiss E."/>
            <person name="Drula E."/>
            <person name="Kohler A."/>
            <person name="Sanchez-Garcia M."/>
            <person name="Andreopoulos B."/>
            <person name="Barry K.W."/>
            <person name="Bonito G."/>
            <person name="Buee M."/>
            <person name="Carver A."/>
            <person name="Chen C."/>
            <person name="Cichocki N."/>
            <person name="Clum A."/>
            <person name="Culley D."/>
            <person name="Crous P.W."/>
            <person name="Fauchery L."/>
            <person name="Girlanda M."/>
            <person name="Hayes R."/>
            <person name="Keri Z."/>
            <person name="Labutti K."/>
            <person name="Lipzen A."/>
            <person name="Lombard V."/>
            <person name="Magnuson J."/>
            <person name="Maillard F."/>
            <person name="Morin E."/>
            <person name="Murat C."/>
            <person name="Nolan M."/>
            <person name="Ohm R."/>
            <person name="Pangilinan J."/>
            <person name="Pereira M."/>
            <person name="Perotto S."/>
            <person name="Peter M."/>
            <person name="Riley R."/>
            <person name="Sitrit Y."/>
            <person name="Stielow B."/>
            <person name="Szollosi G."/>
            <person name="Zifcakova L."/>
            <person name="Stursova M."/>
            <person name="Spatafora J.W."/>
            <person name="Tedersoo L."/>
            <person name="Vaario L.-M."/>
            <person name="Yamada A."/>
            <person name="Yan M."/>
            <person name="Wang P."/>
            <person name="Xu J."/>
            <person name="Bruns T."/>
            <person name="Baldrian P."/>
            <person name="Vilgalys R."/>
            <person name="Henrissat B."/>
            <person name="Grigoriev I.V."/>
            <person name="Hibbett D."/>
            <person name="Nagy L.G."/>
            <person name="Martin F.M."/>
        </authorList>
    </citation>
    <scope>NUCLEOTIDE SEQUENCE</scope>
    <source>
        <strain evidence="6">UH-Tt-Lm1</strain>
    </source>
</reference>
<keyword evidence="6" id="KW-0378">Hydrolase</keyword>
<dbReference type="PANTHER" id="PTHR43261:SF1">
    <property type="entry name" value="RIBOSOME-RELEASING FACTOR 2, MITOCHONDRIAL"/>
    <property type="match status" value="1"/>
</dbReference>
<dbReference type="PRINTS" id="PR00315">
    <property type="entry name" value="ELONGATNFCT"/>
</dbReference>
<dbReference type="PROSITE" id="PS51722">
    <property type="entry name" value="G_TR_2"/>
    <property type="match status" value="1"/>
</dbReference>
<dbReference type="Proteomes" id="UP000736335">
    <property type="component" value="Unassembled WGS sequence"/>
</dbReference>
<evidence type="ECO:0000256" key="4">
    <source>
        <dbReference type="ARBA" id="ARBA00023134"/>
    </source>
</evidence>
<dbReference type="Gene3D" id="3.40.50.300">
    <property type="entry name" value="P-loop containing nucleotide triphosphate hydrolases"/>
    <property type="match status" value="1"/>
</dbReference>
<protein>
    <submittedName>
        <fullName evidence="6">P-loop containing nucleoside triphosphate hydrolase protein</fullName>
    </submittedName>
</protein>
<comment type="caution">
    <text evidence="6">The sequence shown here is derived from an EMBL/GenBank/DDBJ whole genome shotgun (WGS) entry which is preliminary data.</text>
</comment>
<dbReference type="Gene3D" id="3.30.70.870">
    <property type="entry name" value="Elongation Factor G (Translational Gtpase), domain 3"/>
    <property type="match status" value="1"/>
</dbReference>
<keyword evidence="7" id="KW-1185">Reference proteome</keyword>
<accession>A0A9P6L5B8</accession>
<keyword evidence="1" id="KW-0547">Nucleotide-binding</keyword>
<dbReference type="SUPFAM" id="SSF52540">
    <property type="entry name" value="P-loop containing nucleoside triphosphate hydrolases"/>
    <property type="match status" value="1"/>
</dbReference>
<dbReference type="GO" id="GO:0005525">
    <property type="term" value="F:GTP binding"/>
    <property type="evidence" value="ECO:0007669"/>
    <property type="project" value="UniProtKB-KW"/>
</dbReference>
<dbReference type="FunFam" id="3.40.50.300:FF:000514">
    <property type="entry name" value="Ribosome-releasing factor 2, mitochondrial"/>
    <property type="match status" value="1"/>
</dbReference>
<dbReference type="InterPro" id="IPR053905">
    <property type="entry name" value="EF-G-like_DII"/>
</dbReference>
<organism evidence="6 7">
    <name type="scientific">Thelephora terrestris</name>
    <dbReference type="NCBI Taxonomy" id="56493"/>
    <lineage>
        <taxon>Eukaryota</taxon>
        <taxon>Fungi</taxon>
        <taxon>Dikarya</taxon>
        <taxon>Basidiomycota</taxon>
        <taxon>Agaricomycotina</taxon>
        <taxon>Agaricomycetes</taxon>
        <taxon>Thelephorales</taxon>
        <taxon>Thelephoraceae</taxon>
        <taxon>Thelephora</taxon>
    </lineage>
</organism>
<evidence type="ECO:0000256" key="2">
    <source>
        <dbReference type="ARBA" id="ARBA00022917"/>
    </source>
</evidence>
<dbReference type="InterPro" id="IPR000640">
    <property type="entry name" value="EFG_V-like"/>
</dbReference>
<proteinExistence type="predicted"/>
<dbReference type="SUPFAM" id="SSF50447">
    <property type="entry name" value="Translation proteins"/>
    <property type="match status" value="1"/>
</dbReference>
<dbReference type="GO" id="GO:0032790">
    <property type="term" value="P:ribosome disassembly"/>
    <property type="evidence" value="ECO:0007669"/>
    <property type="project" value="TreeGrafter"/>
</dbReference>
<dbReference type="InterPro" id="IPR031157">
    <property type="entry name" value="G_TR_CS"/>
</dbReference>
<dbReference type="Gene3D" id="2.40.30.10">
    <property type="entry name" value="Translation factors"/>
    <property type="match status" value="1"/>
</dbReference>
<dbReference type="PROSITE" id="PS00301">
    <property type="entry name" value="G_TR_1"/>
    <property type="match status" value="1"/>
</dbReference>
<evidence type="ECO:0000259" key="5">
    <source>
        <dbReference type="PROSITE" id="PS51722"/>
    </source>
</evidence>
<dbReference type="GO" id="GO:0005759">
    <property type="term" value="C:mitochondrial matrix"/>
    <property type="evidence" value="ECO:0007669"/>
    <property type="project" value="UniProtKB-ARBA"/>
</dbReference>
<dbReference type="Gene3D" id="3.30.70.240">
    <property type="match status" value="1"/>
</dbReference>
<dbReference type="AlphaFoldDB" id="A0A9P6L5B8"/>
<reference evidence="6" key="1">
    <citation type="journal article" date="2020" name="Nat. Commun.">
        <title>Large-scale genome sequencing of mycorrhizal fungi provides insights into the early evolution of symbiotic traits.</title>
        <authorList>
            <person name="Miyauchi S."/>
            <person name="Kiss E."/>
            <person name="Kuo A."/>
            <person name="Drula E."/>
            <person name="Kohler A."/>
            <person name="Sanchez-Garcia M."/>
            <person name="Morin E."/>
            <person name="Andreopoulos B."/>
            <person name="Barry K.W."/>
            <person name="Bonito G."/>
            <person name="Buee M."/>
            <person name="Carver A."/>
            <person name="Chen C."/>
            <person name="Cichocki N."/>
            <person name="Clum A."/>
            <person name="Culley D."/>
            <person name="Crous P.W."/>
            <person name="Fauchery L."/>
            <person name="Girlanda M."/>
            <person name="Hayes R.D."/>
            <person name="Keri Z."/>
            <person name="LaButti K."/>
            <person name="Lipzen A."/>
            <person name="Lombard V."/>
            <person name="Magnuson J."/>
            <person name="Maillard F."/>
            <person name="Murat C."/>
            <person name="Nolan M."/>
            <person name="Ohm R.A."/>
            <person name="Pangilinan J."/>
            <person name="Pereira M.F."/>
            <person name="Perotto S."/>
            <person name="Peter M."/>
            <person name="Pfister S."/>
            <person name="Riley R."/>
            <person name="Sitrit Y."/>
            <person name="Stielow J.B."/>
            <person name="Szollosi G."/>
            <person name="Zifcakova L."/>
            <person name="Stursova M."/>
            <person name="Spatafora J.W."/>
            <person name="Tedersoo L."/>
            <person name="Vaario L.M."/>
            <person name="Yamada A."/>
            <person name="Yan M."/>
            <person name="Wang P."/>
            <person name="Xu J."/>
            <person name="Bruns T."/>
            <person name="Baldrian P."/>
            <person name="Vilgalys R."/>
            <person name="Dunand C."/>
            <person name="Henrissat B."/>
            <person name="Grigoriev I.V."/>
            <person name="Hibbett D."/>
            <person name="Nagy L.G."/>
            <person name="Martin F.M."/>
        </authorList>
    </citation>
    <scope>NUCLEOTIDE SEQUENCE</scope>
    <source>
        <strain evidence="6">UH-Tt-Lm1</strain>
    </source>
</reference>
<dbReference type="EMBL" id="WIUZ02000011">
    <property type="protein sequence ID" value="KAF9782836.1"/>
    <property type="molecule type" value="Genomic_DNA"/>
</dbReference>
<dbReference type="GO" id="GO:0032543">
    <property type="term" value="P:mitochondrial translation"/>
    <property type="evidence" value="ECO:0007669"/>
    <property type="project" value="TreeGrafter"/>
</dbReference>
<dbReference type="InterPro" id="IPR000795">
    <property type="entry name" value="T_Tr_GTP-bd_dom"/>
</dbReference>
<sequence length="784" mass="85797">MLARFASQVIPRRVRNYATSVANDPSKFRNIALVAHIDSGKTTLTESVLLTSNYLSAAGSVDTGSTTTDFLPAERERGITIQSASIPVKWKDWRFNLIDTPGHADFGMEVESASRVVDGAVVLIDSVEGVEAQTKGVWKQLDRYKVPTRLMFLNKLDRPGASFKSSLLSLMAHRLHPKPMPLTLPIASFNPEDYRRAEPGVEGLVDLVKWEVWKWDGQEKPTRHPLPESPESILASGIFPESHPIIPHLFSSRVALLENLAMFTEPLMEQLLEADSAETGYTDVKAATILPYLRKATISNEILPVLCGSAMKNIGTELVLDYVGELLASPKDVSIDIQPADKPLLMLAWKVAWDKRKGWMTFVRVYSGTLNRQTVIMNKTRGQKERVSKILLLYASQAEEVDSLPFGSVGVVLGLKFTRTGDTLVSTRGSAESSLPEIIPPPAVMSASIIPQSHSDLEPVQEALEALSRTDPSVRHEAQEGQLLVHGLGALHLEIVEDRLRNEWNARFEVGQRRVSYREGVGSEAQVSFDTWTTEIGGKKVDVKIDLEIRPAQEDEPGDPIWDGNIVLAADGKPLPSPDSFPDADSPLAFVARGLSNALSSSPHTSLAISRTHITVKGFSERKDAPPSVLSSAAAFILRHRLRDAGPGPVMEPYMDIKVSVTEETLGKVVRDLTEHGGEVLDLGSNTVTGGLDSDSLEAYSEDGVYVPPEWLSPSSTPVKFSVKGGPSLRRSVYAIVPLSRMLDYSTRLRALSGGHGTFEMSATGFKEVSPARRLEILKEIGRA</sequence>
<keyword evidence="4" id="KW-0342">GTP-binding</keyword>
<evidence type="ECO:0000256" key="1">
    <source>
        <dbReference type="ARBA" id="ARBA00022741"/>
    </source>
</evidence>
<keyword evidence="3" id="KW-0496">Mitochondrion</keyword>
<dbReference type="InterPro" id="IPR035647">
    <property type="entry name" value="EFG_III/V"/>
</dbReference>
<dbReference type="OrthoDB" id="198619at2759"/>
<feature type="domain" description="Tr-type G" evidence="5">
    <location>
        <begin position="26"/>
        <end position="331"/>
    </location>
</feature>
<dbReference type="InterPro" id="IPR005225">
    <property type="entry name" value="Small_GTP-bd"/>
</dbReference>
<evidence type="ECO:0000313" key="7">
    <source>
        <dbReference type="Proteomes" id="UP000736335"/>
    </source>
</evidence>
<dbReference type="SMART" id="SM00838">
    <property type="entry name" value="EFG_C"/>
    <property type="match status" value="1"/>
</dbReference>
<dbReference type="SUPFAM" id="SSF54980">
    <property type="entry name" value="EF-G C-terminal domain-like"/>
    <property type="match status" value="2"/>
</dbReference>
<dbReference type="PANTHER" id="PTHR43261">
    <property type="entry name" value="TRANSLATION ELONGATION FACTOR G-RELATED"/>
    <property type="match status" value="1"/>
</dbReference>
<dbReference type="InterPro" id="IPR027417">
    <property type="entry name" value="P-loop_NTPase"/>
</dbReference>
<dbReference type="InterPro" id="IPR041095">
    <property type="entry name" value="EFG_II"/>
</dbReference>
<dbReference type="NCBIfam" id="TIGR00231">
    <property type="entry name" value="small_GTP"/>
    <property type="match status" value="1"/>
</dbReference>
<dbReference type="GO" id="GO:0003924">
    <property type="term" value="F:GTPase activity"/>
    <property type="evidence" value="ECO:0007669"/>
    <property type="project" value="InterPro"/>
</dbReference>
<dbReference type="Pfam" id="PF22042">
    <property type="entry name" value="EF-G_D2"/>
    <property type="match status" value="1"/>
</dbReference>
<dbReference type="InterPro" id="IPR009000">
    <property type="entry name" value="Transl_B-barrel_sf"/>
</dbReference>
<evidence type="ECO:0000313" key="6">
    <source>
        <dbReference type="EMBL" id="KAF9782836.1"/>
    </source>
</evidence>
<dbReference type="Pfam" id="PF14492">
    <property type="entry name" value="EFG_III"/>
    <property type="match status" value="1"/>
</dbReference>
<evidence type="ECO:0000256" key="3">
    <source>
        <dbReference type="ARBA" id="ARBA00023128"/>
    </source>
</evidence>
<gene>
    <name evidence="6" type="ORF">BJ322DRAFT_1072937</name>
</gene>
<keyword evidence="2" id="KW-0648">Protein biosynthesis</keyword>